<organism evidence="2 3">
    <name type="scientific">Brassica rapa subsp. trilocularis</name>
    <dbReference type="NCBI Taxonomy" id="1813537"/>
    <lineage>
        <taxon>Eukaryota</taxon>
        <taxon>Viridiplantae</taxon>
        <taxon>Streptophyta</taxon>
        <taxon>Embryophyta</taxon>
        <taxon>Tracheophyta</taxon>
        <taxon>Spermatophyta</taxon>
        <taxon>Magnoliopsida</taxon>
        <taxon>eudicotyledons</taxon>
        <taxon>Gunneridae</taxon>
        <taxon>Pentapetalae</taxon>
        <taxon>rosids</taxon>
        <taxon>malvids</taxon>
        <taxon>Brassicales</taxon>
        <taxon>Brassicaceae</taxon>
        <taxon>Brassiceae</taxon>
        <taxon>Brassica</taxon>
    </lineage>
</organism>
<keyword evidence="3" id="KW-1185">Reference proteome</keyword>
<protein>
    <recommendedName>
        <fullName evidence="1">SGS domain-containing protein</fullName>
    </recommendedName>
</protein>
<sequence length="256" mass="29543">MANALVFLSDLHTGRSSFSVQVRLFRFWEARSVRRGGDHMGVDMLLLDSQLSVVIDVPGEEAYHLQPRLILKIIVSPFVYLIHAVPEKCKYEVMSTKIEKRLAKEEIITWASLKHGKGPTSLDIWNFGANFSMSLDYPSSKRVKDWDKLEAEVKKHEKNEKLEGDAALNKFFRKIYSNADEDMRREMSKSFSNGTVFSIDRKEVGTKKIESTPPDGLVAKVEKIEKELQKGKRLEPWKRVVKARRMNQGYVIKHFQ</sequence>
<dbReference type="Proteomes" id="UP000823674">
    <property type="component" value="Chromosome A06"/>
</dbReference>
<dbReference type="InterPro" id="IPR008978">
    <property type="entry name" value="HSP20-like_chaperone"/>
</dbReference>
<feature type="domain" description="SGS" evidence="1">
    <location>
        <begin position="136"/>
        <end position="224"/>
    </location>
</feature>
<dbReference type="PANTHER" id="PTHR45862">
    <property type="entry name" value="PROTEIN SGT1 HOMOLOG"/>
    <property type="match status" value="1"/>
</dbReference>
<evidence type="ECO:0000313" key="2">
    <source>
        <dbReference type="EMBL" id="KAG5393621.1"/>
    </source>
</evidence>
<dbReference type="InterPro" id="IPR007699">
    <property type="entry name" value="SGS_dom"/>
</dbReference>
<name>A0ABQ7M8H4_BRACM</name>
<gene>
    <name evidence="2" type="primary">A06p033080.1_BraROA</name>
    <name evidence="2" type="ORF">IGI04_023584</name>
</gene>
<dbReference type="InterPro" id="IPR044563">
    <property type="entry name" value="Sgt1-like"/>
</dbReference>
<dbReference type="PROSITE" id="PS51048">
    <property type="entry name" value="SGS"/>
    <property type="match status" value="1"/>
</dbReference>
<dbReference type="Gene3D" id="2.60.40.790">
    <property type="match status" value="1"/>
</dbReference>
<dbReference type="Pfam" id="PF05002">
    <property type="entry name" value="SGS"/>
    <property type="match status" value="1"/>
</dbReference>
<evidence type="ECO:0000259" key="1">
    <source>
        <dbReference type="PROSITE" id="PS51048"/>
    </source>
</evidence>
<accession>A0ABQ7M8H4</accession>
<comment type="caution">
    <text evidence="2">The sequence shown here is derived from an EMBL/GenBank/DDBJ whole genome shotgun (WGS) entry which is preliminary data.</text>
</comment>
<dbReference type="SUPFAM" id="SSF49764">
    <property type="entry name" value="HSP20-like chaperones"/>
    <property type="match status" value="1"/>
</dbReference>
<dbReference type="EMBL" id="JADBGQ010000006">
    <property type="protein sequence ID" value="KAG5393621.1"/>
    <property type="molecule type" value="Genomic_DNA"/>
</dbReference>
<reference evidence="2 3" key="1">
    <citation type="submission" date="2021-03" db="EMBL/GenBank/DDBJ databases">
        <authorList>
            <person name="King G.J."/>
            <person name="Bancroft I."/>
            <person name="Baten A."/>
            <person name="Bloomfield J."/>
            <person name="Borpatragohain P."/>
            <person name="He Z."/>
            <person name="Irish N."/>
            <person name="Irwin J."/>
            <person name="Liu K."/>
            <person name="Mauleon R.P."/>
            <person name="Moore J."/>
            <person name="Morris R."/>
            <person name="Ostergaard L."/>
            <person name="Wang B."/>
            <person name="Wells R."/>
        </authorList>
    </citation>
    <scope>NUCLEOTIDE SEQUENCE [LARGE SCALE GENOMIC DNA]</scope>
    <source>
        <strain evidence="2">R-o-18</strain>
        <tissue evidence="2">Leaf</tissue>
    </source>
</reference>
<proteinExistence type="predicted"/>
<evidence type="ECO:0000313" key="3">
    <source>
        <dbReference type="Proteomes" id="UP000823674"/>
    </source>
</evidence>